<evidence type="ECO:0000313" key="1">
    <source>
        <dbReference type="EMBL" id="GFQ67303.1"/>
    </source>
</evidence>
<name>A0A8X6FU64_TRICU</name>
<evidence type="ECO:0000313" key="4">
    <source>
        <dbReference type="EMBL" id="GFR04005.1"/>
    </source>
</evidence>
<keyword evidence="6" id="KW-1185">Reference proteome</keyword>
<evidence type="ECO:0000313" key="3">
    <source>
        <dbReference type="EMBL" id="GFQ89094.1"/>
    </source>
</evidence>
<dbReference type="AlphaFoldDB" id="A0A8X6FU64"/>
<gene>
    <name evidence="5" type="ORF">TNCT_183281</name>
    <name evidence="1" type="ORF">TNCT_214351</name>
    <name evidence="2" type="ORF">TNCT_248171</name>
    <name evidence="4" type="ORF">TNCT_505231</name>
    <name evidence="3" type="ORF">TNCT_739011</name>
</gene>
<sequence length="368" mass="41617">MWFQLALSMDGPVLGILVGMDNLLYFRILDIASLLGKKNGTMFAKCFTNDIVLGNHVLPPTQQYPKQTARVQLVTRNAALHIIGRKNKKLAKKLSNTLETGYAYVQGKRTFECSYKQSPKLVVVDCPHKNTVKVAQWIREFTQDLELQRKRDFEFLRQYIWSVSLESGMNNREEAENHILNNDRMMEETVECTIEEGGVSNAENVMEGVRNSGENVSMEGVRNSGENAIDEGEVNNAEHVSMEGVYNAEHTMEEVNNSGENVSMEGVYNAEHTMEEVNNSGENVSMELINNSQENVSMEGVNNIGGNIFVEENRMDGAESLFQMATESAFKSYLNNNPDGFELFTQIPYTIHFTRTLNRRIMIVVPDE</sequence>
<evidence type="ECO:0000313" key="2">
    <source>
        <dbReference type="EMBL" id="GFQ73890.1"/>
    </source>
</evidence>
<comment type="caution">
    <text evidence="1">The sequence shown here is derived from an EMBL/GenBank/DDBJ whole genome shotgun (WGS) entry which is preliminary data.</text>
</comment>
<reference evidence="1" key="1">
    <citation type="submission" date="2020-07" db="EMBL/GenBank/DDBJ databases">
        <title>Multicomponent nature underlies the extraordinary mechanical properties of spider dragline silk.</title>
        <authorList>
            <person name="Kono N."/>
            <person name="Nakamura H."/>
            <person name="Mori M."/>
            <person name="Yoshida Y."/>
            <person name="Ohtoshi R."/>
            <person name="Malay A.D."/>
            <person name="Moran D.A.P."/>
            <person name="Tomita M."/>
            <person name="Numata K."/>
            <person name="Arakawa K."/>
        </authorList>
    </citation>
    <scope>NUCLEOTIDE SEQUENCE</scope>
</reference>
<protein>
    <submittedName>
        <fullName evidence="1">Uncharacterized protein</fullName>
    </submittedName>
</protein>
<dbReference type="EMBL" id="BMAO01006179">
    <property type="protein sequence ID" value="GFR06728.1"/>
    <property type="molecule type" value="Genomic_DNA"/>
</dbReference>
<dbReference type="EMBL" id="BMAO01005795">
    <property type="protein sequence ID" value="GFR04005.1"/>
    <property type="molecule type" value="Genomic_DNA"/>
</dbReference>
<evidence type="ECO:0000313" key="5">
    <source>
        <dbReference type="EMBL" id="GFR06728.1"/>
    </source>
</evidence>
<dbReference type="Proteomes" id="UP000887116">
    <property type="component" value="Unassembled WGS sequence"/>
</dbReference>
<organism evidence="1 6">
    <name type="scientific">Trichonephila clavata</name>
    <name type="common">Joro spider</name>
    <name type="synonym">Nephila clavata</name>
    <dbReference type="NCBI Taxonomy" id="2740835"/>
    <lineage>
        <taxon>Eukaryota</taxon>
        <taxon>Metazoa</taxon>
        <taxon>Ecdysozoa</taxon>
        <taxon>Arthropoda</taxon>
        <taxon>Chelicerata</taxon>
        <taxon>Arachnida</taxon>
        <taxon>Araneae</taxon>
        <taxon>Araneomorphae</taxon>
        <taxon>Entelegynae</taxon>
        <taxon>Araneoidea</taxon>
        <taxon>Nephilidae</taxon>
        <taxon>Trichonephila</taxon>
    </lineage>
</organism>
<dbReference type="EMBL" id="BMAO01031278">
    <property type="protein sequence ID" value="GFQ73890.1"/>
    <property type="molecule type" value="Genomic_DNA"/>
</dbReference>
<dbReference type="EMBL" id="BMAO01010452">
    <property type="protein sequence ID" value="GFQ67303.1"/>
    <property type="molecule type" value="Genomic_DNA"/>
</dbReference>
<evidence type="ECO:0000313" key="6">
    <source>
        <dbReference type="Proteomes" id="UP000887116"/>
    </source>
</evidence>
<proteinExistence type="predicted"/>
<accession>A0A8X6FU64</accession>
<dbReference type="EMBL" id="BMAO01033374">
    <property type="protein sequence ID" value="GFQ89094.1"/>
    <property type="molecule type" value="Genomic_DNA"/>
</dbReference>